<dbReference type="SUPFAM" id="SSF141000">
    <property type="entry name" value="Glu-tRNAGln amidotransferase C subunit"/>
    <property type="match status" value="1"/>
</dbReference>
<dbReference type="HOGENOM" id="CLU_105899_2_2_6"/>
<evidence type="ECO:0000313" key="3">
    <source>
        <dbReference type="EMBL" id="ABC32008.1"/>
    </source>
</evidence>
<dbReference type="GO" id="GO:0050566">
    <property type="term" value="F:asparaginyl-tRNA synthase (glutamine-hydrolyzing) activity"/>
    <property type="evidence" value="ECO:0007669"/>
    <property type="project" value="RHEA"/>
</dbReference>
<evidence type="ECO:0000256" key="1">
    <source>
        <dbReference type="HAMAP-Rule" id="MF_00122"/>
    </source>
</evidence>
<dbReference type="GO" id="GO:0006412">
    <property type="term" value="P:translation"/>
    <property type="evidence" value="ECO:0007669"/>
    <property type="project" value="UniProtKB-UniRule"/>
</dbReference>
<comment type="catalytic activity">
    <reaction evidence="1">
        <text>L-glutamyl-tRNA(Gln) + L-glutamine + ATP + H2O = L-glutaminyl-tRNA(Gln) + L-glutamate + ADP + phosphate + H(+)</text>
        <dbReference type="Rhea" id="RHEA:17521"/>
        <dbReference type="Rhea" id="RHEA-COMP:9681"/>
        <dbReference type="Rhea" id="RHEA-COMP:9684"/>
        <dbReference type="ChEBI" id="CHEBI:15377"/>
        <dbReference type="ChEBI" id="CHEBI:15378"/>
        <dbReference type="ChEBI" id="CHEBI:29985"/>
        <dbReference type="ChEBI" id="CHEBI:30616"/>
        <dbReference type="ChEBI" id="CHEBI:43474"/>
        <dbReference type="ChEBI" id="CHEBI:58359"/>
        <dbReference type="ChEBI" id="CHEBI:78520"/>
        <dbReference type="ChEBI" id="CHEBI:78521"/>
        <dbReference type="ChEBI" id="CHEBI:456216"/>
    </reaction>
</comment>
<dbReference type="InterPro" id="IPR036113">
    <property type="entry name" value="Asp/Glu-ADT_sf_sub_c"/>
</dbReference>
<dbReference type="KEGG" id="hch:HCH_05336"/>
<dbReference type="eggNOG" id="COG0721">
    <property type="taxonomic scope" value="Bacteria"/>
</dbReference>
<dbReference type="PANTHER" id="PTHR15004">
    <property type="entry name" value="GLUTAMYL-TRNA(GLN) AMIDOTRANSFERASE SUBUNIT C, MITOCHONDRIAL"/>
    <property type="match status" value="1"/>
</dbReference>
<dbReference type="HAMAP" id="MF_00122">
    <property type="entry name" value="GatC"/>
    <property type="match status" value="1"/>
</dbReference>
<sequence>MRSGALQWRSPDRTQHRILGSDPNQANRNAQQENNVTIQSEQLETIAKLARLETPGDQVAKLTHDLGQILDFVEQMQKVDTSAIEPLSNPLEMTQRLRKDEVTESNQREKFQAIAPATENGLYLVPKVID</sequence>
<dbReference type="STRING" id="349521.HCH_05336"/>
<comment type="function">
    <text evidence="1">Allows the formation of correctly charged Asn-tRNA(Asn) or Gln-tRNA(Gln) through the transamidation of misacylated Asp-tRNA(Asn) or Glu-tRNA(Gln) in organisms which lack either or both of asparaginyl-tRNA or glutaminyl-tRNA synthetases. The reaction takes place in the presence of glutamine and ATP through an activated phospho-Asp-tRNA(Asn) or phospho-Glu-tRNA(Gln).</text>
</comment>
<comment type="catalytic activity">
    <reaction evidence="1">
        <text>L-aspartyl-tRNA(Asn) + L-glutamine + ATP + H2O = L-asparaginyl-tRNA(Asn) + L-glutamate + ADP + phosphate + 2 H(+)</text>
        <dbReference type="Rhea" id="RHEA:14513"/>
        <dbReference type="Rhea" id="RHEA-COMP:9674"/>
        <dbReference type="Rhea" id="RHEA-COMP:9677"/>
        <dbReference type="ChEBI" id="CHEBI:15377"/>
        <dbReference type="ChEBI" id="CHEBI:15378"/>
        <dbReference type="ChEBI" id="CHEBI:29985"/>
        <dbReference type="ChEBI" id="CHEBI:30616"/>
        <dbReference type="ChEBI" id="CHEBI:43474"/>
        <dbReference type="ChEBI" id="CHEBI:58359"/>
        <dbReference type="ChEBI" id="CHEBI:78515"/>
        <dbReference type="ChEBI" id="CHEBI:78516"/>
        <dbReference type="ChEBI" id="CHEBI:456216"/>
    </reaction>
</comment>
<feature type="compositionally biased region" description="Low complexity" evidence="2">
    <location>
        <begin position="24"/>
        <end position="35"/>
    </location>
</feature>
<dbReference type="EMBL" id="CP000155">
    <property type="protein sequence ID" value="ABC32008.1"/>
    <property type="molecule type" value="Genomic_DNA"/>
</dbReference>
<dbReference type="NCBIfam" id="TIGR00135">
    <property type="entry name" value="gatC"/>
    <property type="match status" value="1"/>
</dbReference>
<dbReference type="GO" id="GO:0005524">
    <property type="term" value="F:ATP binding"/>
    <property type="evidence" value="ECO:0007669"/>
    <property type="project" value="UniProtKB-KW"/>
</dbReference>
<dbReference type="Proteomes" id="UP000000238">
    <property type="component" value="Chromosome"/>
</dbReference>
<dbReference type="GO" id="GO:0050567">
    <property type="term" value="F:glutaminyl-tRNA synthase (glutamine-hydrolyzing) activity"/>
    <property type="evidence" value="ECO:0007669"/>
    <property type="project" value="UniProtKB-UniRule"/>
</dbReference>
<dbReference type="AlphaFoldDB" id="Q2SBG6"/>
<dbReference type="Pfam" id="PF02686">
    <property type="entry name" value="GatC"/>
    <property type="match status" value="1"/>
</dbReference>
<evidence type="ECO:0000313" key="4">
    <source>
        <dbReference type="Proteomes" id="UP000000238"/>
    </source>
</evidence>
<protein>
    <recommendedName>
        <fullName evidence="1">Aspartyl/glutamyl-tRNA(Asn/Gln) amidotransferase subunit C</fullName>
        <shortName evidence="1">Asp/Glu-ADT subunit C</shortName>
        <ecNumber evidence="1">6.3.5.-</ecNumber>
    </recommendedName>
</protein>
<name>Q2SBG6_HAHCH</name>
<comment type="subunit">
    <text evidence="1">Heterotrimer of A, B and C subunits.</text>
</comment>
<dbReference type="GO" id="GO:0006450">
    <property type="term" value="P:regulation of translational fidelity"/>
    <property type="evidence" value="ECO:0007669"/>
    <property type="project" value="InterPro"/>
</dbReference>
<evidence type="ECO:0000256" key="2">
    <source>
        <dbReference type="SAM" id="MobiDB-lite"/>
    </source>
</evidence>
<dbReference type="PANTHER" id="PTHR15004:SF0">
    <property type="entry name" value="GLUTAMYL-TRNA(GLN) AMIDOTRANSFERASE SUBUNIT C, MITOCHONDRIAL"/>
    <property type="match status" value="1"/>
</dbReference>
<keyword evidence="4" id="KW-1185">Reference proteome</keyword>
<keyword evidence="3" id="KW-0808">Transferase</keyword>
<keyword evidence="1" id="KW-0547">Nucleotide-binding</keyword>
<gene>
    <name evidence="1 3" type="primary">gatC</name>
    <name evidence="3" type="ordered locus">HCH_05336</name>
</gene>
<dbReference type="EC" id="6.3.5.-" evidence="1"/>
<keyword evidence="1" id="KW-0067">ATP-binding</keyword>
<accession>Q2SBG6</accession>
<organism evidence="3 4">
    <name type="scientific">Hahella chejuensis (strain KCTC 2396)</name>
    <dbReference type="NCBI Taxonomy" id="349521"/>
    <lineage>
        <taxon>Bacteria</taxon>
        <taxon>Pseudomonadati</taxon>
        <taxon>Pseudomonadota</taxon>
        <taxon>Gammaproteobacteria</taxon>
        <taxon>Oceanospirillales</taxon>
        <taxon>Hahellaceae</taxon>
        <taxon>Hahella</taxon>
    </lineage>
</organism>
<dbReference type="InterPro" id="IPR003837">
    <property type="entry name" value="GatC"/>
</dbReference>
<dbReference type="Gene3D" id="1.10.20.60">
    <property type="entry name" value="Glu-tRNAGln amidotransferase C subunit, N-terminal domain"/>
    <property type="match status" value="1"/>
</dbReference>
<proteinExistence type="inferred from homology"/>
<keyword evidence="1 3" id="KW-0436">Ligase</keyword>
<dbReference type="GO" id="GO:0070681">
    <property type="term" value="P:glutaminyl-tRNAGln biosynthesis via transamidation"/>
    <property type="evidence" value="ECO:0007669"/>
    <property type="project" value="TreeGrafter"/>
</dbReference>
<comment type="similarity">
    <text evidence="1">Belongs to the GatC family.</text>
</comment>
<feature type="region of interest" description="Disordered" evidence="2">
    <location>
        <begin position="15"/>
        <end position="35"/>
    </location>
</feature>
<dbReference type="GO" id="GO:0016740">
    <property type="term" value="F:transferase activity"/>
    <property type="evidence" value="ECO:0007669"/>
    <property type="project" value="UniProtKB-KW"/>
</dbReference>
<reference evidence="3 4" key="1">
    <citation type="journal article" date="2005" name="Nucleic Acids Res.">
        <title>Genomic blueprint of Hahella chejuensis, a marine microbe producing an algicidal agent.</title>
        <authorList>
            <person name="Jeong H."/>
            <person name="Yim J.H."/>
            <person name="Lee C."/>
            <person name="Choi S.-H."/>
            <person name="Park Y.K."/>
            <person name="Yoon S.H."/>
            <person name="Hur C.-G."/>
            <person name="Kang H.-Y."/>
            <person name="Kim D."/>
            <person name="Lee H.H."/>
            <person name="Park K.H."/>
            <person name="Park S.-H."/>
            <person name="Park H.-S."/>
            <person name="Lee H.K."/>
            <person name="Oh T.K."/>
            <person name="Kim J.F."/>
        </authorList>
    </citation>
    <scope>NUCLEOTIDE SEQUENCE [LARGE SCALE GENOMIC DNA]</scope>
    <source>
        <strain evidence="3 4">KCTC 2396</strain>
    </source>
</reference>
<keyword evidence="1" id="KW-0648">Protein biosynthesis</keyword>